<organism evidence="3 4">
    <name type="scientific">Alistipes shahii</name>
    <dbReference type="NCBI Taxonomy" id="328814"/>
    <lineage>
        <taxon>Bacteria</taxon>
        <taxon>Pseudomonadati</taxon>
        <taxon>Bacteroidota</taxon>
        <taxon>Bacteroidia</taxon>
        <taxon>Bacteroidales</taxon>
        <taxon>Rikenellaceae</taxon>
        <taxon>Alistipes</taxon>
    </lineage>
</organism>
<dbReference type="GO" id="GO:0009279">
    <property type="term" value="C:cell outer membrane"/>
    <property type="evidence" value="ECO:0007669"/>
    <property type="project" value="UniProtKB-SubCell"/>
</dbReference>
<accession>A0A5B3GCF3</accession>
<dbReference type="SUPFAM" id="SSF56935">
    <property type="entry name" value="Porins"/>
    <property type="match status" value="1"/>
</dbReference>
<dbReference type="Proteomes" id="UP000323567">
    <property type="component" value="Unassembled WGS sequence"/>
</dbReference>
<keyword evidence="1" id="KW-0998">Cell outer membrane</keyword>
<comment type="subcellular location">
    <subcellularLocation>
        <location evidence="1">Cell outer membrane</location>
        <topology evidence="1">Multi-pass membrane protein</topology>
    </subcellularLocation>
</comment>
<keyword evidence="1" id="KW-0472">Membrane</keyword>
<dbReference type="InterPro" id="IPR039426">
    <property type="entry name" value="TonB-dep_rcpt-like"/>
</dbReference>
<proteinExistence type="inferred from homology"/>
<reference evidence="3 4" key="1">
    <citation type="journal article" date="2019" name="Nat. Med.">
        <title>A library of human gut bacterial isolates paired with longitudinal multiomics data enables mechanistic microbiome research.</title>
        <authorList>
            <person name="Poyet M."/>
            <person name="Groussin M."/>
            <person name="Gibbons S.M."/>
            <person name="Avila-Pacheco J."/>
            <person name="Jiang X."/>
            <person name="Kearney S.M."/>
            <person name="Perrotta A.R."/>
            <person name="Berdy B."/>
            <person name="Zhao S."/>
            <person name="Lieberman T.D."/>
            <person name="Swanson P.K."/>
            <person name="Smith M."/>
            <person name="Roesemann S."/>
            <person name="Alexander J.E."/>
            <person name="Rich S.A."/>
            <person name="Livny J."/>
            <person name="Vlamakis H."/>
            <person name="Clish C."/>
            <person name="Bullock K."/>
            <person name="Deik A."/>
            <person name="Scott J."/>
            <person name="Pierce K.A."/>
            <person name="Xavier R.J."/>
            <person name="Alm E.J."/>
        </authorList>
    </citation>
    <scope>NUCLEOTIDE SEQUENCE [LARGE SCALE GENOMIC DNA]</scope>
    <source>
        <strain evidence="3 4">BIOML-A2</strain>
    </source>
</reference>
<dbReference type="InterPro" id="IPR012910">
    <property type="entry name" value="Plug_dom"/>
</dbReference>
<gene>
    <name evidence="3" type="ORF">F2Y13_04145</name>
</gene>
<dbReference type="InterPro" id="IPR023996">
    <property type="entry name" value="TonB-dep_OMP_SusC/RagA"/>
</dbReference>
<dbReference type="InterPro" id="IPR023997">
    <property type="entry name" value="TonB-dep_OMP_SusC/RagA_CS"/>
</dbReference>
<protein>
    <submittedName>
        <fullName evidence="3">SusC/RagA family TonB-linked outer membrane protein</fullName>
    </submittedName>
</protein>
<evidence type="ECO:0000313" key="3">
    <source>
        <dbReference type="EMBL" id="KAA2371150.1"/>
    </source>
</evidence>
<dbReference type="PROSITE" id="PS52016">
    <property type="entry name" value="TONB_DEPENDENT_REC_3"/>
    <property type="match status" value="1"/>
</dbReference>
<name>A0A5B3GCF3_9BACT</name>
<dbReference type="AlphaFoldDB" id="A0A5B3GCF3"/>
<evidence type="ECO:0000256" key="1">
    <source>
        <dbReference type="PROSITE-ProRule" id="PRU01360"/>
    </source>
</evidence>
<keyword evidence="1" id="KW-0813">Transport</keyword>
<evidence type="ECO:0000259" key="2">
    <source>
        <dbReference type="Pfam" id="PF07715"/>
    </source>
</evidence>
<keyword evidence="1" id="KW-0812">Transmembrane</keyword>
<dbReference type="NCBIfam" id="TIGR04057">
    <property type="entry name" value="SusC_RagA_signa"/>
    <property type="match status" value="1"/>
</dbReference>
<comment type="caution">
    <text evidence="3">The sequence shown here is derived from an EMBL/GenBank/DDBJ whole genome shotgun (WGS) entry which is preliminary data.</text>
</comment>
<dbReference type="Gene3D" id="2.170.130.10">
    <property type="entry name" value="TonB-dependent receptor, plug domain"/>
    <property type="match status" value="1"/>
</dbReference>
<dbReference type="RefSeq" id="WP_149887064.1">
    <property type="nucleotide sequence ID" value="NZ_DBFPAF010000003.1"/>
</dbReference>
<dbReference type="EMBL" id="VVXK01000004">
    <property type="protein sequence ID" value="KAA2371150.1"/>
    <property type="molecule type" value="Genomic_DNA"/>
</dbReference>
<feature type="domain" description="TonB-dependent receptor plug" evidence="2">
    <location>
        <begin position="108"/>
        <end position="213"/>
    </location>
</feature>
<evidence type="ECO:0000313" key="4">
    <source>
        <dbReference type="Proteomes" id="UP000323567"/>
    </source>
</evidence>
<dbReference type="InterPro" id="IPR037066">
    <property type="entry name" value="Plug_dom_sf"/>
</dbReference>
<sequence length="998" mass="111938">MKKTYLAILLSVTSFWCAEARKVEVHVMDFWNRPLSEVTICTSNTQSLLGLTDEQGCAQIEVPEGSEIILTLFNRQSRIVRVNTSRIEVRLSDKDRLFDIGYDERIRKSESTASLSQAVSEDIQASGNTTVMNNLYGLIPGLGVYQGSNLPWDNSPSLYVRGQGSFGGNQVLVLVDGIERDMAQISPKEVESITVLKDAASLALYGNRGADGVVVITTKRGGDHGLRSQIDYNFGVQTPFRIPHMADGYTYASAVNEALSNDGLSPRYTMHDMRLIAGHMHPQLFPDIDWQALILRKVAFTHDVNLTFDGKGQRIRYFVYANYNSNRGFLNNTEMNDGYSTQIGMDALKVRSNIEARLTKSTVARINLMGRLMQYQHPSAGTNLSGMYDTPAAAFYPLAPQSEGGGWVRSRLCKNPLADLTSRGYNTVLQRTLFADLTIDQNLEMITPGLSAQVRVAYDNSAEITDMRTCDFAYMEVSSANDEIGNVKELLYTPYGNNRNMEFNSKLSTSINRTSVWAKILYDRKFGAHGISARLIFNENRSDYRGANNSYMYRDGIVSVGYNYDSRYLFNAVLTYAGASQMPAGDKYRVYPAFAVAWIASNESFLHDNRIVDLLKLRASFGVTGMSARLSYDMDKQFNGGGNSYIFVGSTSQYGTAQGALPSTGIEPEREYRSNIGIELSLFKALTLDADFFYNKRRNIRISSEGTLSGVLGIGTPDVFTGEVRNYGWEVALGWRKQIGDFSYGLHGQISYAKNKIIRKEEGYKPHWYMYASGNTIDRFYGLMADGLYQSNDFNVDGTLRPGLPVSTYRSNVQPGDVKYVDLNGDGRIDANDCAYQLYAALPQIYYGFNIELEWRGFGLNAYFQGMGRSTVTTTLASIYQPLYGNERNISEHYMENRWSPYNTSGHYPRLTTQSNANNFAPSSLWTECGDFLKLRTLSLSYKLPARLASKIRMRECCLYLKGMNLFSADRIDILDPEYINTGYPSARSYQIGFNLIF</sequence>
<dbReference type="Pfam" id="PF07715">
    <property type="entry name" value="Plug"/>
    <property type="match status" value="1"/>
</dbReference>
<dbReference type="NCBIfam" id="TIGR04056">
    <property type="entry name" value="OMP_RagA_SusC"/>
    <property type="match status" value="1"/>
</dbReference>
<keyword evidence="1" id="KW-1134">Transmembrane beta strand</keyword>
<comment type="similarity">
    <text evidence="1">Belongs to the TonB-dependent receptor family.</text>
</comment>